<accession>A0A1M7UXR2</accession>
<protein>
    <recommendedName>
        <fullName evidence="3">Dodecin flavoprotein</fullName>
    </recommendedName>
</protein>
<dbReference type="SUPFAM" id="SSF89807">
    <property type="entry name" value="Dodecin-like"/>
    <property type="match status" value="1"/>
</dbReference>
<gene>
    <name evidence="1" type="ORF">SAMN05444170_7323</name>
</gene>
<dbReference type="EMBL" id="LT670849">
    <property type="protein sequence ID" value="SHN87707.1"/>
    <property type="molecule type" value="Genomic_DNA"/>
</dbReference>
<dbReference type="InterPro" id="IPR050049">
    <property type="entry name" value="Dodecin_bact"/>
</dbReference>
<evidence type="ECO:0000313" key="2">
    <source>
        <dbReference type="Proteomes" id="UP000184096"/>
    </source>
</evidence>
<dbReference type="RefSeq" id="WP_072825492.1">
    <property type="nucleotide sequence ID" value="NZ_LT670849.1"/>
</dbReference>
<reference evidence="2" key="1">
    <citation type="submission" date="2016-11" db="EMBL/GenBank/DDBJ databases">
        <authorList>
            <person name="Varghese N."/>
            <person name="Submissions S."/>
        </authorList>
    </citation>
    <scope>NUCLEOTIDE SEQUENCE [LARGE SCALE GENOMIC DNA]</scope>
    <source>
        <strain evidence="2">GAS401</strain>
    </source>
</reference>
<sequence length="75" mass="8458">MPVAPEMKDHVYKILELVGSSEKSIDDAIRNALTRASKTIRDMKWFEVVQTRGHIENGSVGHYQVTLRVGFTLEG</sequence>
<evidence type="ECO:0000313" key="1">
    <source>
        <dbReference type="EMBL" id="SHN87707.1"/>
    </source>
</evidence>
<name>A0A1M7UXR2_9BRAD</name>
<dbReference type="NCBIfam" id="NF043052">
    <property type="entry name" value="DodecBact"/>
    <property type="match status" value="1"/>
</dbReference>
<dbReference type="AlphaFoldDB" id="A0A1M7UXR2"/>
<dbReference type="Gene3D" id="3.30.1660.10">
    <property type="entry name" value="Flavin-binding protein dodecin"/>
    <property type="match status" value="1"/>
</dbReference>
<evidence type="ECO:0008006" key="3">
    <source>
        <dbReference type="Google" id="ProtNLM"/>
    </source>
</evidence>
<proteinExistence type="predicted"/>
<dbReference type="Proteomes" id="UP000184096">
    <property type="component" value="Chromosome I"/>
</dbReference>
<dbReference type="PANTHER" id="PTHR39324">
    <property type="entry name" value="CALCIUM DODECIN"/>
    <property type="match status" value="1"/>
</dbReference>
<dbReference type="InterPro" id="IPR009923">
    <property type="entry name" value="Dodecin"/>
</dbReference>
<dbReference type="InterPro" id="IPR025543">
    <property type="entry name" value="Dodecin-like"/>
</dbReference>
<dbReference type="InterPro" id="IPR036694">
    <property type="entry name" value="Dodecin-like_sf"/>
</dbReference>
<keyword evidence="2" id="KW-1185">Reference proteome</keyword>
<organism evidence="1 2">
    <name type="scientific">Bradyrhizobium erythrophlei</name>
    <dbReference type="NCBI Taxonomy" id="1437360"/>
    <lineage>
        <taxon>Bacteria</taxon>
        <taxon>Pseudomonadati</taxon>
        <taxon>Pseudomonadota</taxon>
        <taxon>Alphaproteobacteria</taxon>
        <taxon>Hyphomicrobiales</taxon>
        <taxon>Nitrobacteraceae</taxon>
        <taxon>Bradyrhizobium</taxon>
    </lineage>
</organism>
<dbReference type="PANTHER" id="PTHR39324:SF1">
    <property type="entry name" value="CALCIUM DODECIN"/>
    <property type="match status" value="1"/>
</dbReference>
<dbReference type="Pfam" id="PF07311">
    <property type="entry name" value="Dodecin"/>
    <property type="match status" value="1"/>
</dbReference>